<feature type="transmembrane region" description="Helical" evidence="2">
    <location>
        <begin position="12"/>
        <end position="32"/>
    </location>
</feature>
<proteinExistence type="predicted"/>
<sequence>MKLVIGNIRFGPFGILLLLVIAIGAALITFALRRSSKRNQQLRERARGYYAQAPQPHHMPMPPQPHYPQQAYYPQQAQPVMPASQQPPTPGMPS</sequence>
<dbReference type="Proteomes" id="UP000500953">
    <property type="component" value="Chromosome"/>
</dbReference>
<name>A0A6G9Z744_9NOCA</name>
<keyword evidence="2" id="KW-0472">Membrane</keyword>
<evidence type="ECO:0000256" key="1">
    <source>
        <dbReference type="SAM" id="MobiDB-lite"/>
    </source>
</evidence>
<dbReference type="RefSeq" id="WP_167488562.1">
    <property type="nucleotide sequence ID" value="NZ_CP046173.1"/>
</dbReference>
<feature type="region of interest" description="Disordered" evidence="1">
    <location>
        <begin position="36"/>
        <end position="94"/>
    </location>
</feature>
<keyword evidence="2" id="KW-1133">Transmembrane helix</keyword>
<protein>
    <submittedName>
        <fullName evidence="3">Uncharacterized protein</fullName>
    </submittedName>
</protein>
<feature type="compositionally biased region" description="Pro residues" evidence="1">
    <location>
        <begin position="57"/>
        <end position="66"/>
    </location>
</feature>
<dbReference type="EMBL" id="CP046173">
    <property type="protein sequence ID" value="QIS21264.1"/>
    <property type="molecule type" value="Genomic_DNA"/>
</dbReference>
<keyword evidence="2" id="KW-0812">Transmembrane</keyword>
<evidence type="ECO:0000313" key="3">
    <source>
        <dbReference type="EMBL" id="QIS21264.1"/>
    </source>
</evidence>
<feature type="compositionally biased region" description="Low complexity" evidence="1">
    <location>
        <begin position="67"/>
        <end position="83"/>
    </location>
</feature>
<evidence type="ECO:0000256" key="2">
    <source>
        <dbReference type="SAM" id="Phobius"/>
    </source>
</evidence>
<gene>
    <name evidence="3" type="ORF">F6W96_25990</name>
</gene>
<dbReference type="AlphaFoldDB" id="A0A6G9Z744"/>
<organism evidence="3 4">
    <name type="scientific">Nocardia terpenica</name>
    <dbReference type="NCBI Taxonomy" id="455432"/>
    <lineage>
        <taxon>Bacteria</taxon>
        <taxon>Bacillati</taxon>
        <taxon>Actinomycetota</taxon>
        <taxon>Actinomycetes</taxon>
        <taxon>Mycobacteriales</taxon>
        <taxon>Nocardiaceae</taxon>
        <taxon>Nocardia</taxon>
    </lineage>
</organism>
<evidence type="ECO:0000313" key="4">
    <source>
        <dbReference type="Proteomes" id="UP000500953"/>
    </source>
</evidence>
<accession>A0A6G9Z744</accession>
<feature type="compositionally biased region" description="Pro residues" evidence="1">
    <location>
        <begin position="85"/>
        <end position="94"/>
    </location>
</feature>
<reference evidence="3 4" key="1">
    <citation type="journal article" date="2019" name="ACS Chem. Biol.">
        <title>Identification and Mobilization of a Cryptic Antibiotic Biosynthesis Gene Locus from a Human-Pathogenic Nocardia Isolate.</title>
        <authorList>
            <person name="Herisse M."/>
            <person name="Ishida K."/>
            <person name="Porter J.L."/>
            <person name="Howden B."/>
            <person name="Hertweck C."/>
            <person name="Stinear T.P."/>
            <person name="Pidot S.J."/>
        </authorList>
    </citation>
    <scope>NUCLEOTIDE SEQUENCE [LARGE SCALE GENOMIC DNA]</scope>
    <source>
        <strain evidence="3 4">AUSMDU00012715</strain>
    </source>
</reference>